<dbReference type="Pfam" id="PF13411">
    <property type="entry name" value="MerR_1"/>
    <property type="match status" value="1"/>
</dbReference>
<dbReference type="PROSITE" id="PS50937">
    <property type="entry name" value="HTH_MERR_2"/>
    <property type="match status" value="1"/>
</dbReference>
<dbReference type="PRINTS" id="PR00040">
    <property type="entry name" value="HTHMERR"/>
</dbReference>
<dbReference type="GO" id="GO:0003700">
    <property type="term" value="F:DNA-binding transcription factor activity"/>
    <property type="evidence" value="ECO:0007669"/>
    <property type="project" value="InterPro"/>
</dbReference>
<evidence type="ECO:0000259" key="2">
    <source>
        <dbReference type="PROSITE" id="PS50937"/>
    </source>
</evidence>
<dbReference type="PANTHER" id="PTHR30204">
    <property type="entry name" value="REDOX-CYCLING DRUG-SENSING TRANSCRIPTIONAL ACTIVATOR SOXR"/>
    <property type="match status" value="1"/>
</dbReference>
<dbReference type="RefSeq" id="WP_133909260.1">
    <property type="nucleotide sequence ID" value="NZ_SOCP01000032.1"/>
</dbReference>
<feature type="domain" description="HTH merR-type" evidence="2">
    <location>
        <begin position="3"/>
        <end position="72"/>
    </location>
</feature>
<keyword evidence="1 3" id="KW-0238">DNA-binding</keyword>
<proteinExistence type="predicted"/>
<gene>
    <name evidence="3" type="ORF">CLV71_13240</name>
</gene>
<accession>A0A4R7UU38</accession>
<evidence type="ECO:0000313" key="3">
    <source>
        <dbReference type="EMBL" id="TDV36062.1"/>
    </source>
</evidence>
<protein>
    <submittedName>
        <fullName evidence="3">DNA-binding transcriptional MerR regulator</fullName>
    </submittedName>
</protein>
<dbReference type="OrthoDB" id="9802039at2"/>
<dbReference type="InterPro" id="IPR047057">
    <property type="entry name" value="MerR_fam"/>
</dbReference>
<comment type="caution">
    <text evidence="3">The sequence shown here is derived from an EMBL/GenBank/DDBJ whole genome shotgun (WGS) entry which is preliminary data.</text>
</comment>
<dbReference type="EMBL" id="SOCP01000032">
    <property type="protein sequence ID" value="TDV36062.1"/>
    <property type="molecule type" value="Genomic_DNA"/>
</dbReference>
<dbReference type="GO" id="GO:0003677">
    <property type="term" value="F:DNA binding"/>
    <property type="evidence" value="ECO:0007669"/>
    <property type="project" value="UniProtKB-KW"/>
</dbReference>
<sequence>MELFTPGQVAEKTGFSLDTLRYYERIGLLDDIARNPGGQRVFTGDDVAWLRILRCLRDTGMPIQRMVRYAELARGGDETVAERLELLREHDRDIDDKIEHLRVEQDHIRAKIAHYQREMAPPLETQATRT</sequence>
<evidence type="ECO:0000313" key="4">
    <source>
        <dbReference type="Proteomes" id="UP000294927"/>
    </source>
</evidence>
<organism evidence="3 4">
    <name type="scientific">Actinophytocola oryzae</name>
    <dbReference type="NCBI Taxonomy" id="502181"/>
    <lineage>
        <taxon>Bacteria</taxon>
        <taxon>Bacillati</taxon>
        <taxon>Actinomycetota</taxon>
        <taxon>Actinomycetes</taxon>
        <taxon>Pseudonocardiales</taxon>
        <taxon>Pseudonocardiaceae</taxon>
    </lineage>
</organism>
<dbReference type="CDD" id="cd01109">
    <property type="entry name" value="HTH_YyaN"/>
    <property type="match status" value="1"/>
</dbReference>
<dbReference type="Proteomes" id="UP000294927">
    <property type="component" value="Unassembled WGS sequence"/>
</dbReference>
<dbReference type="AlphaFoldDB" id="A0A4R7UU38"/>
<dbReference type="SMART" id="SM00422">
    <property type="entry name" value="HTH_MERR"/>
    <property type="match status" value="1"/>
</dbReference>
<name>A0A4R7UU38_9PSEU</name>
<dbReference type="SUPFAM" id="SSF46955">
    <property type="entry name" value="Putative DNA-binding domain"/>
    <property type="match status" value="1"/>
</dbReference>
<reference evidence="3 4" key="1">
    <citation type="submission" date="2019-03" db="EMBL/GenBank/DDBJ databases">
        <title>Genomic Encyclopedia of Archaeal and Bacterial Type Strains, Phase II (KMG-II): from individual species to whole genera.</title>
        <authorList>
            <person name="Goeker M."/>
        </authorList>
    </citation>
    <scope>NUCLEOTIDE SEQUENCE [LARGE SCALE GENOMIC DNA]</scope>
    <source>
        <strain evidence="3 4">DSM 45499</strain>
    </source>
</reference>
<dbReference type="PANTHER" id="PTHR30204:SF98">
    <property type="entry name" value="HTH-TYPE TRANSCRIPTIONAL REGULATOR ADHR"/>
    <property type="match status" value="1"/>
</dbReference>
<evidence type="ECO:0000256" key="1">
    <source>
        <dbReference type="ARBA" id="ARBA00023125"/>
    </source>
</evidence>
<dbReference type="InterPro" id="IPR000551">
    <property type="entry name" value="MerR-type_HTH_dom"/>
</dbReference>
<dbReference type="Gene3D" id="1.10.1660.10">
    <property type="match status" value="1"/>
</dbReference>
<keyword evidence="4" id="KW-1185">Reference proteome</keyword>
<dbReference type="InterPro" id="IPR009061">
    <property type="entry name" value="DNA-bd_dom_put_sf"/>
</dbReference>